<keyword evidence="5" id="KW-0029">Amino-acid transport</keyword>
<evidence type="ECO:0000256" key="2">
    <source>
        <dbReference type="ARBA" id="ARBA00022448"/>
    </source>
</evidence>
<dbReference type="RefSeq" id="WP_115251425.1">
    <property type="nucleotide sequence ID" value="NZ_UHFF01000002.1"/>
</dbReference>
<evidence type="ECO:0000259" key="6">
    <source>
        <dbReference type="PROSITE" id="PS50893"/>
    </source>
</evidence>
<evidence type="ECO:0000313" key="7">
    <source>
        <dbReference type="EMBL" id="SUN49521.1"/>
    </source>
</evidence>
<reference evidence="7 8" key="1">
    <citation type="submission" date="2018-06" db="EMBL/GenBank/DDBJ databases">
        <authorList>
            <consortium name="Pathogen Informatics"/>
            <person name="Doyle S."/>
        </authorList>
    </citation>
    <scope>NUCLEOTIDE SEQUENCE [LARGE SCALE GENOMIC DNA]</scope>
    <source>
        <strain evidence="7 8">NCTC12092</strain>
    </source>
</reference>
<dbReference type="PROSITE" id="PS50893">
    <property type="entry name" value="ABC_TRANSPORTER_2"/>
    <property type="match status" value="1"/>
</dbReference>
<dbReference type="Proteomes" id="UP000254461">
    <property type="component" value="Unassembled WGS sequence"/>
</dbReference>
<protein>
    <submittedName>
        <fullName evidence="7">ABC transporter ATP-binding protein</fullName>
        <ecNumber evidence="7">3.6.3.-</ecNumber>
    </submittedName>
</protein>
<dbReference type="EC" id="3.6.3.-" evidence="7"/>
<dbReference type="InterPro" id="IPR003593">
    <property type="entry name" value="AAA+_ATPase"/>
</dbReference>
<proteinExistence type="inferred from homology"/>
<comment type="similarity">
    <text evidence="1">Belongs to the ABC transporter superfamily.</text>
</comment>
<dbReference type="InterPro" id="IPR003439">
    <property type="entry name" value="ABC_transporter-like_ATP-bd"/>
</dbReference>
<evidence type="ECO:0000256" key="3">
    <source>
        <dbReference type="ARBA" id="ARBA00022741"/>
    </source>
</evidence>
<evidence type="ECO:0000313" key="8">
    <source>
        <dbReference type="Proteomes" id="UP000254461"/>
    </source>
</evidence>
<organism evidence="7 8">
    <name type="scientific">Streptococcus equi subsp. equi</name>
    <dbReference type="NCBI Taxonomy" id="148942"/>
    <lineage>
        <taxon>Bacteria</taxon>
        <taxon>Bacillati</taxon>
        <taxon>Bacillota</taxon>
        <taxon>Bacilli</taxon>
        <taxon>Lactobacillales</taxon>
        <taxon>Streptococcaceae</taxon>
        <taxon>Streptococcus</taxon>
    </lineage>
</organism>
<sequence>MISFKNISKTYQVGDQEVKALDDVSFTIEKGRFTVILGPSGSGKSTLLNLLGGMDRASKGTFIFEGKDITALNDKALSDYRKEVVGFVFQFYNLVPSLTALENISIAAQLTGNTAQSEVLLDKVGLSHRKNNFPSQLSGGEMQRVSIARALAKKPKLLLCDEPTGALDSKTGQHIMQLLQEASKDEDVAVVLVTHNTEFKAFGDTVIYLKDGKISSIDHKQSV</sequence>
<evidence type="ECO:0000256" key="4">
    <source>
        <dbReference type="ARBA" id="ARBA00022840"/>
    </source>
</evidence>
<dbReference type="GO" id="GO:0006865">
    <property type="term" value="P:amino acid transport"/>
    <property type="evidence" value="ECO:0007669"/>
    <property type="project" value="UniProtKB-KW"/>
</dbReference>
<dbReference type="SMART" id="SM00382">
    <property type="entry name" value="AAA"/>
    <property type="match status" value="1"/>
</dbReference>
<name>A0A380JVR1_9STRE</name>
<dbReference type="Pfam" id="PF00005">
    <property type="entry name" value="ABC_tran"/>
    <property type="match status" value="1"/>
</dbReference>
<accession>A0A380JVR1</accession>
<evidence type="ECO:0000256" key="1">
    <source>
        <dbReference type="ARBA" id="ARBA00005417"/>
    </source>
</evidence>
<dbReference type="GO" id="GO:0098796">
    <property type="term" value="C:membrane protein complex"/>
    <property type="evidence" value="ECO:0007669"/>
    <property type="project" value="UniProtKB-ARBA"/>
</dbReference>
<feature type="domain" description="ABC transporter" evidence="6">
    <location>
        <begin position="2"/>
        <end position="223"/>
    </location>
</feature>
<dbReference type="SUPFAM" id="SSF52540">
    <property type="entry name" value="P-loop containing nucleoside triphosphate hydrolases"/>
    <property type="match status" value="1"/>
</dbReference>
<keyword evidence="7" id="KW-0378">Hydrolase</keyword>
<dbReference type="FunFam" id="3.40.50.300:FF:000032">
    <property type="entry name" value="Export ABC transporter ATP-binding protein"/>
    <property type="match status" value="1"/>
</dbReference>
<dbReference type="CDD" id="cd03255">
    <property type="entry name" value="ABC_MJ0796_LolCDE_FtsE"/>
    <property type="match status" value="1"/>
</dbReference>
<dbReference type="PANTHER" id="PTHR42798:SF2">
    <property type="entry name" value="ABC TRANSPORTER ATP-BINDING PROTEIN MG467-RELATED"/>
    <property type="match status" value="1"/>
</dbReference>
<dbReference type="GO" id="GO:0016887">
    <property type="term" value="F:ATP hydrolysis activity"/>
    <property type="evidence" value="ECO:0007669"/>
    <property type="project" value="InterPro"/>
</dbReference>
<dbReference type="GO" id="GO:0022857">
    <property type="term" value="F:transmembrane transporter activity"/>
    <property type="evidence" value="ECO:0007669"/>
    <property type="project" value="UniProtKB-ARBA"/>
</dbReference>
<dbReference type="GO" id="GO:0005524">
    <property type="term" value="F:ATP binding"/>
    <property type="evidence" value="ECO:0007669"/>
    <property type="project" value="UniProtKB-KW"/>
</dbReference>
<keyword evidence="4 7" id="KW-0067">ATP-binding</keyword>
<keyword evidence="2" id="KW-0813">Transport</keyword>
<dbReference type="GeneID" id="83705800"/>
<dbReference type="InterPro" id="IPR017871">
    <property type="entry name" value="ABC_transporter-like_CS"/>
</dbReference>
<gene>
    <name evidence="7" type="primary">lolD_5</name>
    <name evidence="7" type="ORF">NCTC12092_01929</name>
</gene>
<dbReference type="EMBL" id="UHFF01000002">
    <property type="protein sequence ID" value="SUN49521.1"/>
    <property type="molecule type" value="Genomic_DNA"/>
</dbReference>
<dbReference type="PROSITE" id="PS00211">
    <property type="entry name" value="ABC_TRANSPORTER_1"/>
    <property type="match status" value="1"/>
</dbReference>
<dbReference type="InterPro" id="IPR017911">
    <property type="entry name" value="MacB-like_ATP-bd"/>
</dbReference>
<evidence type="ECO:0000256" key="5">
    <source>
        <dbReference type="ARBA" id="ARBA00022970"/>
    </source>
</evidence>
<dbReference type="PANTHER" id="PTHR42798">
    <property type="entry name" value="LIPOPROTEIN-RELEASING SYSTEM ATP-BINDING PROTEIN LOLD"/>
    <property type="match status" value="1"/>
</dbReference>
<dbReference type="AlphaFoldDB" id="A0A380JVR1"/>
<keyword evidence="3" id="KW-0547">Nucleotide-binding</keyword>
<dbReference type="InterPro" id="IPR027417">
    <property type="entry name" value="P-loop_NTPase"/>
</dbReference>
<dbReference type="Gene3D" id="3.40.50.300">
    <property type="entry name" value="P-loop containing nucleotide triphosphate hydrolases"/>
    <property type="match status" value="1"/>
</dbReference>